<dbReference type="KEGG" id="kmr:108233492"/>
<dbReference type="RefSeq" id="XP_017267503.1">
    <property type="nucleotide sequence ID" value="XM_017412014.3"/>
</dbReference>
<dbReference type="InterPro" id="IPR036787">
    <property type="entry name" value="T_IF-3_N_sf"/>
</dbReference>
<feature type="domain" description="Translation initiation factor 3 N-terminal" evidence="5">
    <location>
        <begin position="78"/>
        <end position="143"/>
    </location>
</feature>
<dbReference type="GO" id="GO:0005739">
    <property type="term" value="C:mitochondrion"/>
    <property type="evidence" value="ECO:0007669"/>
    <property type="project" value="TreeGrafter"/>
</dbReference>
<dbReference type="InterPro" id="IPR019814">
    <property type="entry name" value="Translation_initiation_fac_3_N"/>
</dbReference>
<proteinExistence type="inferred from homology"/>
<dbReference type="PANTHER" id="PTHR10938">
    <property type="entry name" value="TRANSLATION INITIATION FACTOR IF-3"/>
    <property type="match status" value="1"/>
</dbReference>
<dbReference type="Pfam" id="PF05198">
    <property type="entry name" value="IF3_N"/>
    <property type="match status" value="1"/>
</dbReference>
<evidence type="ECO:0000256" key="1">
    <source>
        <dbReference type="ARBA" id="ARBA00005439"/>
    </source>
</evidence>
<dbReference type="CTD" id="219402"/>
<dbReference type="Gene3D" id="3.10.20.80">
    <property type="entry name" value="Translation initiation factor 3 (IF-3), N-terminal domain"/>
    <property type="match status" value="1"/>
</dbReference>
<dbReference type="GO" id="GO:0003743">
    <property type="term" value="F:translation initiation factor activity"/>
    <property type="evidence" value="ECO:0007669"/>
    <property type="project" value="UniProtKB-KW"/>
</dbReference>
<feature type="region of interest" description="Disordered" evidence="4">
    <location>
        <begin position="237"/>
        <end position="282"/>
    </location>
</feature>
<evidence type="ECO:0000259" key="5">
    <source>
        <dbReference type="Pfam" id="PF05198"/>
    </source>
</evidence>
<feature type="region of interest" description="Disordered" evidence="4">
    <location>
        <begin position="51"/>
        <end position="77"/>
    </location>
</feature>
<evidence type="ECO:0000256" key="4">
    <source>
        <dbReference type="SAM" id="MobiDB-lite"/>
    </source>
</evidence>
<dbReference type="GO" id="GO:0070124">
    <property type="term" value="P:mitochondrial translational initiation"/>
    <property type="evidence" value="ECO:0007669"/>
    <property type="project" value="TreeGrafter"/>
</dbReference>
<dbReference type="GO" id="GO:0032790">
    <property type="term" value="P:ribosome disassembly"/>
    <property type="evidence" value="ECO:0007669"/>
    <property type="project" value="TreeGrafter"/>
</dbReference>
<dbReference type="PANTHER" id="PTHR10938:SF0">
    <property type="entry name" value="TRANSLATION INITIATION FACTOR IF-3, MITOCHONDRIAL"/>
    <property type="match status" value="1"/>
</dbReference>
<evidence type="ECO:0000256" key="2">
    <source>
        <dbReference type="ARBA" id="ARBA00022540"/>
    </source>
</evidence>
<name>A0A3Q3BKF4_KRYMA</name>
<evidence type="ECO:0000256" key="3">
    <source>
        <dbReference type="ARBA" id="ARBA00022917"/>
    </source>
</evidence>
<dbReference type="OMA" id="SAGCVRW"/>
<evidence type="ECO:0000313" key="7">
    <source>
        <dbReference type="Proteomes" id="UP000264800"/>
    </source>
</evidence>
<reference evidence="6" key="2">
    <citation type="submission" date="2025-09" db="UniProtKB">
        <authorList>
            <consortium name="Ensembl"/>
        </authorList>
    </citation>
    <scope>IDENTIFICATION</scope>
</reference>
<dbReference type="AlphaFoldDB" id="A0A3Q3BKF4"/>
<organism evidence="6 7">
    <name type="scientific">Kryptolebias marmoratus</name>
    <name type="common">Mangrove killifish</name>
    <name type="synonym">Rivulus marmoratus</name>
    <dbReference type="NCBI Taxonomy" id="37003"/>
    <lineage>
        <taxon>Eukaryota</taxon>
        <taxon>Metazoa</taxon>
        <taxon>Chordata</taxon>
        <taxon>Craniata</taxon>
        <taxon>Vertebrata</taxon>
        <taxon>Euteleostomi</taxon>
        <taxon>Actinopterygii</taxon>
        <taxon>Neopterygii</taxon>
        <taxon>Teleostei</taxon>
        <taxon>Neoteleostei</taxon>
        <taxon>Acanthomorphata</taxon>
        <taxon>Ovalentaria</taxon>
        <taxon>Atherinomorphae</taxon>
        <taxon>Cyprinodontiformes</taxon>
        <taxon>Rivulidae</taxon>
        <taxon>Kryptolebias</taxon>
    </lineage>
</organism>
<protein>
    <submittedName>
        <fullName evidence="6">Mitochondrial translational initiation factor 3</fullName>
    </submittedName>
</protein>
<keyword evidence="2" id="KW-0396">Initiation factor</keyword>
<dbReference type="STRING" id="37003.ENSKMAP00000029976"/>
<comment type="similarity">
    <text evidence="1">Belongs to the IF-3 family.</text>
</comment>
<dbReference type="InterPro" id="IPR036788">
    <property type="entry name" value="T_IF-3_C_sf"/>
</dbReference>
<accession>A0A3Q3BKF4</accession>
<dbReference type="GO" id="GO:0043022">
    <property type="term" value="F:ribosome binding"/>
    <property type="evidence" value="ECO:0007669"/>
    <property type="project" value="TreeGrafter"/>
</dbReference>
<dbReference type="InterPro" id="IPR001288">
    <property type="entry name" value="Translation_initiation_fac_3"/>
</dbReference>
<sequence length="282" mass="31224">MSAGCVRWLLSHAVRAACRGKPVWTPASRLPICSRSHNVIAATWGRSPFSTEADDVKQTPAAKKAKRDTQGPASISNVGRKIPHKEVQLIGDSGEELGVMQRTSVIKLMDERHLKLVLLNEHKKPPVYQLMSGKQLHEEQLKLLKKEKAKAATVLVKELSFSVGISSHDLSTKQKQVESWLERKHHVRITLQAKKNKPDASLDTVLEQIVEQMTVIVGFVSQPKVIRDGRAATCTLRPPSKKELLQKGAQKAAESVSPTSEETRNKTPPAGDEVTSEEYVQQ</sequence>
<dbReference type="GeneTree" id="ENSGT00390000014424"/>
<reference evidence="6" key="1">
    <citation type="submission" date="2025-08" db="UniProtKB">
        <authorList>
            <consortium name="Ensembl"/>
        </authorList>
    </citation>
    <scope>IDENTIFICATION</scope>
</reference>
<dbReference type="GeneID" id="108233492"/>
<keyword evidence="3" id="KW-0648">Protein biosynthesis</keyword>
<dbReference type="OrthoDB" id="21573at2759"/>
<dbReference type="NCBIfam" id="TIGR00168">
    <property type="entry name" value="infC"/>
    <property type="match status" value="1"/>
</dbReference>
<dbReference type="Proteomes" id="UP000264800">
    <property type="component" value="Unplaced"/>
</dbReference>
<dbReference type="SUPFAM" id="SSF55200">
    <property type="entry name" value="Translation initiation factor IF3, C-terminal domain"/>
    <property type="match status" value="1"/>
</dbReference>
<dbReference type="SUPFAM" id="SSF54364">
    <property type="entry name" value="Translation initiation factor IF3, N-terminal domain"/>
    <property type="match status" value="1"/>
</dbReference>
<evidence type="ECO:0000313" key="6">
    <source>
        <dbReference type="Ensembl" id="ENSKMAP00000029976.1"/>
    </source>
</evidence>
<dbReference type="Gene3D" id="3.30.110.10">
    <property type="entry name" value="Translation initiation factor 3 (IF-3), C-terminal domain"/>
    <property type="match status" value="1"/>
</dbReference>
<dbReference type="Ensembl" id="ENSKMAT00000030346.1">
    <property type="protein sequence ID" value="ENSKMAP00000029976.1"/>
    <property type="gene ID" value="ENSKMAG00000022157.1"/>
</dbReference>
<keyword evidence="7" id="KW-1185">Reference proteome</keyword>